<evidence type="ECO:0000256" key="4">
    <source>
        <dbReference type="ARBA" id="ARBA00011098"/>
    </source>
</evidence>
<protein>
    <recommendedName>
        <fullName evidence="8">COP9 signalosome complex subunit 1</fullName>
    </recommendedName>
</protein>
<evidence type="ECO:0000259" key="9">
    <source>
        <dbReference type="PROSITE" id="PS50250"/>
    </source>
</evidence>
<dbReference type="SUPFAM" id="SSF51735">
    <property type="entry name" value="NAD(P)-binding Rossmann-fold domains"/>
    <property type="match status" value="1"/>
</dbReference>
<name>A0A397HHV1_ASPTH</name>
<dbReference type="Gene3D" id="3.30.360.10">
    <property type="entry name" value="Dihydrodipicolinate Reductase, domain 2"/>
    <property type="match status" value="1"/>
</dbReference>
<dbReference type="InterPro" id="IPR000717">
    <property type="entry name" value="PCI_dom"/>
</dbReference>
<dbReference type="GO" id="GO:0000166">
    <property type="term" value="F:nucleotide binding"/>
    <property type="evidence" value="ECO:0007669"/>
    <property type="project" value="InterPro"/>
</dbReference>
<keyword evidence="11" id="KW-1185">Reference proteome</keyword>
<dbReference type="VEuPathDB" id="FungiDB:CDV56_105746"/>
<evidence type="ECO:0000256" key="1">
    <source>
        <dbReference type="ARBA" id="ARBA00004123"/>
    </source>
</evidence>
<dbReference type="AlphaFoldDB" id="A0A397HHV1"/>
<dbReference type="InterPro" id="IPR019585">
    <property type="entry name" value="Rpn7/CSN1"/>
</dbReference>
<dbReference type="Gene3D" id="1.25.40.570">
    <property type="match status" value="1"/>
</dbReference>
<dbReference type="Proteomes" id="UP000215305">
    <property type="component" value="Unassembled WGS sequence"/>
</dbReference>
<dbReference type="OrthoDB" id="422427at2759"/>
<dbReference type="RefSeq" id="XP_026616309.1">
    <property type="nucleotide sequence ID" value="XM_026759365.1"/>
</dbReference>
<comment type="subcellular location">
    <subcellularLocation>
        <location evidence="2">Cytoplasm</location>
    </subcellularLocation>
    <subcellularLocation>
        <location evidence="1">Nucleus</location>
    </subcellularLocation>
</comment>
<evidence type="ECO:0000256" key="5">
    <source>
        <dbReference type="ARBA" id="ARBA00022490"/>
    </source>
</evidence>
<dbReference type="InterPro" id="IPR036291">
    <property type="entry name" value="NAD(P)-bd_dom_sf"/>
</dbReference>
<dbReference type="InterPro" id="IPR045135">
    <property type="entry name" value="Rpn7_N"/>
</dbReference>
<gene>
    <name evidence="10" type="ORF">CDV56_105746</name>
</gene>
<feature type="domain" description="PCI" evidence="9">
    <location>
        <begin position="248"/>
        <end position="429"/>
    </location>
</feature>
<evidence type="ECO:0000313" key="11">
    <source>
        <dbReference type="Proteomes" id="UP000215305"/>
    </source>
</evidence>
<proteinExistence type="inferred from homology"/>
<dbReference type="InterPro" id="IPR036390">
    <property type="entry name" value="WH_DNA-bd_sf"/>
</dbReference>
<reference evidence="10" key="1">
    <citation type="submission" date="2018-08" db="EMBL/GenBank/DDBJ databases">
        <title>Draft genome sequence of azole-resistant Aspergillus thermomutatus (Neosartorya pseudofischeri) strain HMR AF 39, isolated from a human nasal aspirate.</title>
        <authorList>
            <person name="Parent-Michaud M."/>
            <person name="Dufresne P.J."/>
            <person name="Fournier E."/>
            <person name="Martineau C."/>
            <person name="Moreira S."/>
            <person name="Perkins V."/>
            <person name="De Repentigny L."/>
            <person name="Dufresne S.F."/>
        </authorList>
    </citation>
    <scope>NUCLEOTIDE SEQUENCE [LARGE SCALE GENOMIC DNA]</scope>
    <source>
        <strain evidence="10">HMR AF 39</strain>
    </source>
</reference>
<evidence type="ECO:0000313" key="10">
    <source>
        <dbReference type="EMBL" id="RHZ61136.1"/>
    </source>
</evidence>
<dbReference type="Pfam" id="PF01399">
    <property type="entry name" value="PCI"/>
    <property type="match status" value="1"/>
</dbReference>
<dbReference type="GO" id="GO:0008180">
    <property type="term" value="C:COP9 signalosome"/>
    <property type="evidence" value="ECO:0007669"/>
    <property type="project" value="UniProtKB-KW"/>
</dbReference>
<comment type="similarity">
    <text evidence="3">Belongs to the CSN1 family.</text>
</comment>
<dbReference type="GeneID" id="38127720"/>
<sequence length="911" mass="101313">MDSTLPDAFDASQTGLYAGQISSAGMVDSEGTNGNTIAPAPFAKVDDPPKFELESYIANYNGRTRFNRLYLIGTCSTYLSTEALKAAVAEAKSGKDVVRYQQAVRALAEVSPNEPEAIEDTKWVDHMQRVVKSETDRLEHELRGYKNNLIKESIRMGNEDLGLHYHQIGNLVAASKAYSRMRDYCTTPSHIASMLFKIINVAIERGDWLSVQSNVQRLRNLQSKPEEQAKNQPKISAALGLSQLHSGSYLDAANSFLATDPSLGDSYNEVLTSNDVAVYGGLCALASMDRNELQRRVLDNNSFRNFLELEPHIRRAISFFCNSKFRPCLEILESYKADYLLDIHLQRHVSTLFTRIRTKAIQQYLVPFSRVTLDSMLKIFAPGVAGGQAHPTDFNSPFVQELIGLIQDGTLDARIDLEKGVLVSKQTDLRADVQQAALESLVRFRKEAHLRLLRTNILRAGLEVRAPGEERKLRPEDRGVGKGPAGLGGKFSRSVVIIDKTSDHQFSASASALINPESVVIMALVDQAATFLHQYIYSWLHITPSKTPDALKLGVISTAQINPAASKSTPSFILYAIASRDPPTAQKHQKCYHFTKAYGSYQDLLDDQDVDIAYISTPNGLHYEWAAKALRAGKHVLCEKPFTANADEAKRLVELAREKGLIVEEAFHPAAHAWRQILDSREYGTILCTKAAMTASPGIPGGDIRWKFDLAGGSAMDMTYALSFTRFALHAKLPQEIISVSVRPSKDDPRVDEAMYAHIDFQGPQGNPVHSRVYTDMAREKVAGLVPRVWELPSIEVETEKAIIYFYNAMMPHLYHYISIQDKTTGKVSYKKQYSGGPLWGKVVTSTGEKGGNPHWSTYRWQLEAFVDAVKGKTPAYWVSNEESIWQMESIDALYKAANLPVRPSLGTKLG</sequence>
<dbReference type="SUPFAM" id="SSF46785">
    <property type="entry name" value="Winged helix' DNA-binding domain"/>
    <property type="match status" value="1"/>
</dbReference>
<dbReference type="EMBL" id="NKHU02000046">
    <property type="protein sequence ID" value="RHZ61136.1"/>
    <property type="molecule type" value="Genomic_DNA"/>
</dbReference>
<dbReference type="Pfam" id="PF10602">
    <property type="entry name" value="RPN7"/>
    <property type="match status" value="1"/>
</dbReference>
<dbReference type="FunFam" id="1.25.40.570:FF:000022">
    <property type="entry name" value="COP9 signalosome complex subunit 1"/>
    <property type="match status" value="1"/>
</dbReference>
<dbReference type="STRING" id="41047.A0A397HHV1"/>
<keyword evidence="7" id="KW-0539">Nucleus</keyword>
<evidence type="ECO:0000256" key="6">
    <source>
        <dbReference type="ARBA" id="ARBA00022790"/>
    </source>
</evidence>
<dbReference type="Pfam" id="PF01408">
    <property type="entry name" value="GFO_IDH_MocA"/>
    <property type="match status" value="1"/>
</dbReference>
<comment type="subunit">
    <text evidence="4">Component of the COP9 signalosome (CSN) complex.</text>
</comment>
<dbReference type="PROSITE" id="PS50250">
    <property type="entry name" value="PCI"/>
    <property type="match status" value="1"/>
</dbReference>
<dbReference type="Gene3D" id="3.40.50.720">
    <property type="entry name" value="NAD(P)-binding Rossmann-like Domain"/>
    <property type="match status" value="1"/>
</dbReference>
<dbReference type="InterPro" id="IPR000683">
    <property type="entry name" value="Gfo/Idh/MocA-like_OxRdtase_N"/>
</dbReference>
<dbReference type="PANTHER" id="PTHR14145">
    <property type="entry name" value="26S PROTESOME SUBUNIT 6"/>
    <property type="match status" value="1"/>
</dbReference>
<comment type="caution">
    <text evidence="10">The sequence shown here is derived from an EMBL/GenBank/DDBJ whole genome shotgun (WGS) entry which is preliminary data.</text>
</comment>
<keyword evidence="6" id="KW-0736">Signalosome</keyword>
<organism evidence="10 11">
    <name type="scientific">Aspergillus thermomutatus</name>
    <name type="common">Neosartorya pseudofischeri</name>
    <dbReference type="NCBI Taxonomy" id="41047"/>
    <lineage>
        <taxon>Eukaryota</taxon>
        <taxon>Fungi</taxon>
        <taxon>Dikarya</taxon>
        <taxon>Ascomycota</taxon>
        <taxon>Pezizomycotina</taxon>
        <taxon>Eurotiomycetes</taxon>
        <taxon>Eurotiomycetidae</taxon>
        <taxon>Eurotiales</taxon>
        <taxon>Aspergillaceae</taxon>
        <taxon>Aspergillus</taxon>
        <taxon>Aspergillus subgen. Fumigati</taxon>
    </lineage>
</organism>
<keyword evidence="5" id="KW-0963">Cytoplasm</keyword>
<evidence type="ECO:0000256" key="8">
    <source>
        <dbReference type="ARBA" id="ARBA00067814"/>
    </source>
</evidence>
<evidence type="ECO:0000256" key="7">
    <source>
        <dbReference type="ARBA" id="ARBA00023242"/>
    </source>
</evidence>
<dbReference type="SUPFAM" id="SSF55347">
    <property type="entry name" value="Glyceraldehyde-3-phosphate dehydrogenase-like, C-terminal domain"/>
    <property type="match status" value="1"/>
</dbReference>
<accession>A0A397HHV1</accession>
<evidence type="ECO:0000256" key="2">
    <source>
        <dbReference type="ARBA" id="ARBA00004496"/>
    </source>
</evidence>
<evidence type="ECO:0000256" key="3">
    <source>
        <dbReference type="ARBA" id="ARBA00008793"/>
    </source>
</evidence>
<dbReference type="PANTHER" id="PTHR14145:SF2">
    <property type="entry name" value="COP9 SIGNALOSOME COMPLEX SUBUNIT 1"/>
    <property type="match status" value="1"/>
</dbReference>
<dbReference type="GO" id="GO:0005737">
    <property type="term" value="C:cytoplasm"/>
    <property type="evidence" value="ECO:0007669"/>
    <property type="project" value="UniProtKB-SubCell"/>
</dbReference>